<name>A0ABQ3BZM0_9GAMM</name>
<reference evidence="4" key="1">
    <citation type="journal article" date="2019" name="Int. J. Syst. Evol. Microbiol.">
        <title>The Global Catalogue of Microorganisms (GCM) 10K type strain sequencing project: providing services to taxonomists for standard genome sequencing and annotation.</title>
        <authorList>
            <consortium name="The Broad Institute Genomics Platform"/>
            <consortium name="The Broad Institute Genome Sequencing Center for Infectious Disease"/>
            <person name="Wu L."/>
            <person name="Ma J."/>
        </authorList>
    </citation>
    <scope>NUCLEOTIDE SEQUENCE [LARGE SCALE GENOMIC DNA]</scope>
    <source>
        <strain evidence="4">KCTC 22558</strain>
    </source>
</reference>
<feature type="signal peptide" evidence="2">
    <location>
        <begin position="1"/>
        <end position="19"/>
    </location>
</feature>
<dbReference type="EMBL" id="BMXY01000001">
    <property type="protein sequence ID" value="GGZ62795.1"/>
    <property type="molecule type" value="Genomic_DNA"/>
</dbReference>
<evidence type="ECO:0000313" key="4">
    <source>
        <dbReference type="Proteomes" id="UP000643403"/>
    </source>
</evidence>
<organism evidence="3 4">
    <name type="scientific">Cognatilysobacter xinjiangensis</name>
    <dbReference type="NCBI Taxonomy" id="546892"/>
    <lineage>
        <taxon>Bacteria</taxon>
        <taxon>Pseudomonadati</taxon>
        <taxon>Pseudomonadota</taxon>
        <taxon>Gammaproteobacteria</taxon>
        <taxon>Lysobacterales</taxon>
        <taxon>Lysobacteraceae</taxon>
        <taxon>Cognatilysobacter</taxon>
    </lineage>
</organism>
<evidence type="ECO:0000256" key="2">
    <source>
        <dbReference type="SAM" id="SignalP"/>
    </source>
</evidence>
<keyword evidence="2" id="KW-0732">Signal</keyword>
<dbReference type="RefSeq" id="WP_189448570.1">
    <property type="nucleotide sequence ID" value="NZ_BMXY01000001.1"/>
</dbReference>
<evidence type="ECO:0000256" key="1">
    <source>
        <dbReference type="SAM" id="MobiDB-lite"/>
    </source>
</evidence>
<protein>
    <recommendedName>
        <fullName evidence="5">YARHG domain-containing protein</fullName>
    </recommendedName>
</protein>
<comment type="caution">
    <text evidence="3">The sequence shown here is derived from an EMBL/GenBank/DDBJ whole genome shotgun (WGS) entry which is preliminary data.</text>
</comment>
<dbReference type="Proteomes" id="UP000643403">
    <property type="component" value="Unassembled WGS sequence"/>
</dbReference>
<keyword evidence="4" id="KW-1185">Reference proteome</keyword>
<feature type="region of interest" description="Disordered" evidence="1">
    <location>
        <begin position="22"/>
        <end position="43"/>
    </location>
</feature>
<proteinExistence type="predicted"/>
<feature type="chain" id="PRO_5046497382" description="YARHG domain-containing protein" evidence="2">
    <location>
        <begin position="20"/>
        <end position="104"/>
    </location>
</feature>
<evidence type="ECO:0000313" key="3">
    <source>
        <dbReference type="EMBL" id="GGZ62795.1"/>
    </source>
</evidence>
<sequence length="104" mass="11382">MIRRYLLLAALLTAAPVFAQSSTAARPADPVPADTARAKEDGARADVDRHCLRETGTMIRSRRAKADGRCVSYQAGRVYTNDDLRNTGQIDVVQALRTLDPAIR</sequence>
<evidence type="ECO:0008006" key="5">
    <source>
        <dbReference type="Google" id="ProtNLM"/>
    </source>
</evidence>
<accession>A0ABQ3BZM0</accession>
<gene>
    <name evidence="3" type="ORF">GCM10008101_16270</name>
</gene>